<dbReference type="InterPro" id="IPR001917">
    <property type="entry name" value="Aminotrans_II_pyridoxalP_BS"/>
</dbReference>
<sequence>MSIMPQTLNKLRAKLDRDLVAAPFSSLPEYKSITYHQGLGKMLGIANPFFRSTEGPQGRHTLIDGKPVLNFAWCDYLGLSKHPDLINASKAAIDAYGTSVSASRMVSGDTPLHRELEQEIADTIGVEGALVFVSGHAANVSTIGTIMTADDLIIHDEFVHNSAVVGMRLSGAKTMTFRHNKLDLLEQVLREERAKYKNCLVVIEGLYSTEGDIPDLARVVELKERYGAWLMVDDAHGCGVLGNTGAGLAEHTGVPGNKVDIWMGTLSKAYASCGGYIAGNRELIDALRYSAPGFVFSVGLPPSMTAAALAALRVVKREPHRVARLHANGQLFLREAKARGLNTGRSIGIGMLPVMVGATTRAAKAVSKVLERGINTSLIMSPGVPVNAARLRFFLTCEFTPEEIKHALDVTKEVLGA</sequence>
<dbReference type="InterPro" id="IPR015422">
    <property type="entry name" value="PyrdxlP-dep_Trfase_small"/>
</dbReference>
<accession>A0A6I3KNF5</accession>
<keyword evidence="2 6" id="KW-0808">Transferase</keyword>
<name>A0A6I3KNF5_9HYPH</name>
<dbReference type="Gene3D" id="3.90.1150.10">
    <property type="entry name" value="Aspartate Aminotransferase, domain 1"/>
    <property type="match status" value="1"/>
</dbReference>
<dbReference type="Pfam" id="PF00155">
    <property type="entry name" value="Aminotran_1_2"/>
    <property type="match status" value="1"/>
</dbReference>
<dbReference type="RefSeq" id="WP_154739830.1">
    <property type="nucleotide sequence ID" value="NZ_WMBQ01000002.1"/>
</dbReference>
<dbReference type="InterPro" id="IPR004839">
    <property type="entry name" value="Aminotransferase_I/II_large"/>
</dbReference>
<protein>
    <submittedName>
        <fullName evidence="6">Aminotransferase class I/II-fold pyridoxal phosphate-dependent enzyme</fullName>
    </submittedName>
</protein>
<feature type="domain" description="Aminotransferase class I/classII large" evidence="5">
    <location>
        <begin position="67"/>
        <end position="409"/>
    </location>
</feature>
<dbReference type="SUPFAM" id="SSF53383">
    <property type="entry name" value="PLP-dependent transferases"/>
    <property type="match status" value="1"/>
</dbReference>
<evidence type="ECO:0000256" key="4">
    <source>
        <dbReference type="RuleBase" id="RU003693"/>
    </source>
</evidence>
<keyword evidence="3 4" id="KW-0663">Pyridoxal phosphate</keyword>
<dbReference type="Gene3D" id="3.40.640.10">
    <property type="entry name" value="Type I PLP-dependent aspartate aminotransferase-like (Major domain)"/>
    <property type="match status" value="1"/>
</dbReference>
<dbReference type="PROSITE" id="PS00599">
    <property type="entry name" value="AA_TRANSFER_CLASS_2"/>
    <property type="match status" value="1"/>
</dbReference>
<keyword evidence="7" id="KW-1185">Reference proteome</keyword>
<evidence type="ECO:0000259" key="5">
    <source>
        <dbReference type="Pfam" id="PF00155"/>
    </source>
</evidence>
<gene>
    <name evidence="6" type="ORF">GIW81_13085</name>
</gene>
<evidence type="ECO:0000313" key="7">
    <source>
        <dbReference type="Proteomes" id="UP000440694"/>
    </source>
</evidence>
<evidence type="ECO:0000313" key="6">
    <source>
        <dbReference type="EMBL" id="MTD95267.1"/>
    </source>
</evidence>
<dbReference type="CDD" id="cd06454">
    <property type="entry name" value="KBL_like"/>
    <property type="match status" value="1"/>
</dbReference>
<dbReference type="Proteomes" id="UP000440694">
    <property type="component" value="Unassembled WGS sequence"/>
</dbReference>
<comment type="cofactor">
    <cofactor evidence="1 4">
        <name>pyridoxal 5'-phosphate</name>
        <dbReference type="ChEBI" id="CHEBI:597326"/>
    </cofactor>
</comment>
<dbReference type="AlphaFoldDB" id="A0A6I3KNF5"/>
<dbReference type="InterPro" id="IPR050087">
    <property type="entry name" value="AON_synthase_class-II"/>
</dbReference>
<dbReference type="GO" id="GO:0030170">
    <property type="term" value="F:pyridoxal phosphate binding"/>
    <property type="evidence" value="ECO:0007669"/>
    <property type="project" value="InterPro"/>
</dbReference>
<organism evidence="6 7">
    <name type="scientific">Hyphomicrobium album</name>
    <dbReference type="NCBI Taxonomy" id="2665159"/>
    <lineage>
        <taxon>Bacteria</taxon>
        <taxon>Pseudomonadati</taxon>
        <taxon>Pseudomonadota</taxon>
        <taxon>Alphaproteobacteria</taxon>
        <taxon>Hyphomicrobiales</taxon>
        <taxon>Hyphomicrobiaceae</taxon>
        <taxon>Hyphomicrobium</taxon>
    </lineage>
</organism>
<evidence type="ECO:0000256" key="3">
    <source>
        <dbReference type="ARBA" id="ARBA00022898"/>
    </source>
</evidence>
<dbReference type="GO" id="GO:0008483">
    <property type="term" value="F:transaminase activity"/>
    <property type="evidence" value="ECO:0007669"/>
    <property type="project" value="UniProtKB-KW"/>
</dbReference>
<evidence type="ECO:0000256" key="1">
    <source>
        <dbReference type="ARBA" id="ARBA00001933"/>
    </source>
</evidence>
<dbReference type="PANTHER" id="PTHR13693:SF3">
    <property type="entry name" value="LD36009P"/>
    <property type="match status" value="1"/>
</dbReference>
<dbReference type="InterPro" id="IPR015424">
    <property type="entry name" value="PyrdxlP-dep_Trfase"/>
</dbReference>
<dbReference type="PANTHER" id="PTHR13693">
    <property type="entry name" value="CLASS II AMINOTRANSFERASE/8-AMINO-7-OXONONANOATE SYNTHASE"/>
    <property type="match status" value="1"/>
</dbReference>
<dbReference type="InterPro" id="IPR015421">
    <property type="entry name" value="PyrdxlP-dep_Trfase_major"/>
</dbReference>
<dbReference type="EMBL" id="WMBQ01000002">
    <property type="protein sequence ID" value="MTD95267.1"/>
    <property type="molecule type" value="Genomic_DNA"/>
</dbReference>
<proteinExistence type="inferred from homology"/>
<keyword evidence="6" id="KW-0032">Aminotransferase</keyword>
<reference evidence="6 7" key="1">
    <citation type="submission" date="2019-11" db="EMBL/GenBank/DDBJ databases">
        <title>Identification of a novel strain.</title>
        <authorList>
            <person name="Xu Q."/>
            <person name="Wang G."/>
        </authorList>
    </citation>
    <scope>NUCLEOTIDE SEQUENCE [LARGE SCALE GENOMIC DNA]</scope>
    <source>
        <strain evidence="7">xq</strain>
    </source>
</reference>
<evidence type="ECO:0000256" key="2">
    <source>
        <dbReference type="ARBA" id="ARBA00022679"/>
    </source>
</evidence>
<comment type="similarity">
    <text evidence="4">Belongs to the class-II pyridoxal-phosphate-dependent aminotransferase family.</text>
</comment>
<comment type="caution">
    <text evidence="6">The sequence shown here is derived from an EMBL/GenBank/DDBJ whole genome shotgun (WGS) entry which is preliminary data.</text>
</comment>